<evidence type="ECO:0000256" key="1">
    <source>
        <dbReference type="SAM" id="Phobius"/>
    </source>
</evidence>
<sequence>MSDFGRLVRAEWTKFRTVRGWVLGTVAAALVTVLLGLFVASNSISSCSNGTVDIECPALPLGPDGQPVRDKFFFVHRTLAGDGAITVRVTSMQGVITYPPPDHDKIVPGLVEWSKAGVIAKVGTAEGSRYVALMVTAEHGVRMQHDFVHDTAGRPGAVSAGTPRWLRLTRAGDRVTGEESADGAAWTEVGTATLAGPVELGLFVTSPSDLTVNNGAGGGSVQARLATATATFDNVTATGTPPGDDWRRDDVGAELNPDGTLHHPGGVEQAGGVLTVSGNGDIAPLAGESGPGVQLVLIGLVVGLIVVIVVAAVNGSGELRRGLIGVTLLASPRRGRVVAAKAVVLGAVAFVTGTAAAALVIPLAWAVLTDNGFRQPGLPLPTLVRVAVGTGLLVAGTALLALGLGLLLRRGLAAVGLAVAVVVLPYLMAVIGGLPPAAAEWLLRLTPAAAFAIQQVVPEYAHVLAGYTPASGYYPLPAWAGLAVLAGYAALALGLATARLRRSDV</sequence>
<keyword evidence="3" id="KW-1185">Reference proteome</keyword>
<evidence type="ECO:0008006" key="4">
    <source>
        <dbReference type="Google" id="ProtNLM"/>
    </source>
</evidence>
<feature type="transmembrane region" description="Helical" evidence="1">
    <location>
        <begin position="21"/>
        <end position="40"/>
    </location>
</feature>
<proteinExistence type="predicted"/>
<feature type="transmembrane region" description="Helical" evidence="1">
    <location>
        <begin position="342"/>
        <end position="366"/>
    </location>
</feature>
<keyword evidence="1" id="KW-1133">Transmembrane helix</keyword>
<evidence type="ECO:0000313" key="3">
    <source>
        <dbReference type="Proteomes" id="UP000681340"/>
    </source>
</evidence>
<evidence type="ECO:0000313" key="2">
    <source>
        <dbReference type="EMBL" id="GIM65669.1"/>
    </source>
</evidence>
<gene>
    <name evidence="2" type="ORF">Aau02nite_18820</name>
</gene>
<dbReference type="EMBL" id="BOQL01000018">
    <property type="protein sequence ID" value="GIM65669.1"/>
    <property type="molecule type" value="Genomic_DNA"/>
</dbReference>
<feature type="transmembrane region" description="Helical" evidence="1">
    <location>
        <begin position="415"/>
        <end position="434"/>
    </location>
</feature>
<comment type="caution">
    <text evidence="2">The sequence shown here is derived from an EMBL/GenBank/DDBJ whole genome shotgun (WGS) entry which is preliminary data.</text>
</comment>
<protein>
    <recommendedName>
        <fullName evidence="4">ABC-type transport system involved in multi-copper enzyme maturation permease subunit</fullName>
    </recommendedName>
</protein>
<dbReference type="RefSeq" id="WP_212987947.1">
    <property type="nucleotide sequence ID" value="NZ_BAABEA010000009.1"/>
</dbReference>
<dbReference type="Gene3D" id="2.60.120.200">
    <property type="match status" value="1"/>
</dbReference>
<name>A0A919VJR4_9ACTN</name>
<keyword evidence="1" id="KW-0472">Membrane</keyword>
<feature type="transmembrane region" description="Helical" evidence="1">
    <location>
        <begin position="386"/>
        <end position="408"/>
    </location>
</feature>
<reference evidence="2" key="1">
    <citation type="submission" date="2021-03" db="EMBL/GenBank/DDBJ databases">
        <title>Whole genome shotgun sequence of Actinoplanes auranticolor NBRC 12245.</title>
        <authorList>
            <person name="Komaki H."/>
            <person name="Tamura T."/>
        </authorList>
    </citation>
    <scope>NUCLEOTIDE SEQUENCE</scope>
    <source>
        <strain evidence="2">NBRC 12245</strain>
    </source>
</reference>
<feature type="transmembrane region" description="Helical" evidence="1">
    <location>
        <begin position="292"/>
        <end position="313"/>
    </location>
</feature>
<keyword evidence="1" id="KW-0812">Transmembrane</keyword>
<organism evidence="2 3">
    <name type="scientific">Actinoplanes auranticolor</name>
    <dbReference type="NCBI Taxonomy" id="47988"/>
    <lineage>
        <taxon>Bacteria</taxon>
        <taxon>Bacillati</taxon>
        <taxon>Actinomycetota</taxon>
        <taxon>Actinomycetes</taxon>
        <taxon>Micromonosporales</taxon>
        <taxon>Micromonosporaceae</taxon>
        <taxon>Actinoplanes</taxon>
    </lineage>
</organism>
<accession>A0A919VJR4</accession>
<feature type="transmembrane region" description="Helical" evidence="1">
    <location>
        <begin position="478"/>
        <end position="498"/>
    </location>
</feature>
<dbReference type="Proteomes" id="UP000681340">
    <property type="component" value="Unassembled WGS sequence"/>
</dbReference>
<dbReference type="AlphaFoldDB" id="A0A919VJR4"/>